<reference evidence="1 2" key="1">
    <citation type="journal article" date="2011" name="J. Bacteriol.">
        <title>Complete genome sequences of two hemotropic Mycoplasmas, Mycoplasma haemofelis strain Ohio2 and Mycoplasma suis strain Illinois.</title>
        <authorList>
            <person name="Messick J.B."/>
            <person name="Santos A.P."/>
            <person name="Guimaraes A.M."/>
        </authorList>
    </citation>
    <scope>NUCLEOTIDE SEQUENCE [LARGE SCALE GENOMIC DNA]</scope>
    <source>
        <strain evidence="1 2">Illinois</strain>
    </source>
</reference>
<dbReference type="KEGG" id="mss:MSU_0775"/>
<dbReference type="Proteomes" id="UP000007484">
    <property type="component" value="Chromosome"/>
</dbReference>
<dbReference type="EMBL" id="CP002525">
    <property type="protein sequence ID" value="ADX98300.1"/>
    <property type="molecule type" value="Genomic_DNA"/>
</dbReference>
<organism evidence="1 2">
    <name type="scientific">Mycoplasma suis (strain Illinois)</name>
    <dbReference type="NCBI Taxonomy" id="768700"/>
    <lineage>
        <taxon>Bacteria</taxon>
        <taxon>Bacillati</taxon>
        <taxon>Mycoplasmatota</taxon>
        <taxon>Mollicutes</taxon>
        <taxon>Mycoplasmataceae</taxon>
        <taxon>Mycoplasma</taxon>
    </lineage>
</organism>
<sequence length="235" mass="27810">MCNLCRYRGGGFATSLITRETLSNDLSSVAISIWGKLKEWFPYPQENNVDQPQQQQETADFSSKAWAALTFIPEKIFEYLSYFVLETKSTVEQFSSWKMWKENNWKSINLQQVWENCAKPIFNSFSLIIGLKYKDLYTVDSWFWWSLLVYLYKHGNEGLRNFLFFSIWIDTEAKARQQNASSTNSQQVKKTNLSKSNLYWYMGYAENLARKHFGTNWDQLDNPFKKLQEIPEKIK</sequence>
<name>F0QS30_MYCSL</name>
<dbReference type="STRING" id="768700.MSU_0775"/>
<evidence type="ECO:0000313" key="2">
    <source>
        <dbReference type="Proteomes" id="UP000007484"/>
    </source>
</evidence>
<dbReference type="HOGENOM" id="CLU_1193807_0_0_14"/>
<keyword evidence="2" id="KW-1185">Reference proteome</keyword>
<gene>
    <name evidence="1" type="ordered locus">MSU_0775</name>
</gene>
<evidence type="ECO:0000313" key="1">
    <source>
        <dbReference type="EMBL" id="ADX98300.1"/>
    </source>
</evidence>
<dbReference type="AlphaFoldDB" id="F0QS30"/>
<protein>
    <submittedName>
        <fullName evidence="1">Uncharacterized protein</fullName>
    </submittedName>
</protein>
<accession>F0QS30</accession>
<proteinExistence type="predicted"/>